<gene>
    <name evidence="1" type="ORF">C4B59_04080</name>
</gene>
<reference evidence="1" key="1">
    <citation type="submission" date="2018-01" db="EMBL/GenBank/DDBJ databases">
        <authorList>
            <person name="Krukenberg V."/>
        </authorList>
    </citation>
    <scope>NUCLEOTIDE SEQUENCE</scope>
    <source>
        <strain evidence="1">E20ANME2</strain>
    </source>
</reference>
<protein>
    <submittedName>
        <fullName evidence="1">Uncharacterized protein</fullName>
    </submittedName>
</protein>
<dbReference type="Proteomes" id="UP000248329">
    <property type="component" value="Unassembled WGS sequence"/>
</dbReference>
<name>A0AC61L4V4_9EURY</name>
<comment type="caution">
    <text evidence="1">The sequence shown here is derived from an EMBL/GenBank/DDBJ whole genome shotgun (WGS) entry which is preliminary data.</text>
</comment>
<sequence>MTTELNFSWGTGSPYPDVNVDNWMAVWGGQIYIPGNDTYTFYVASEEGTVGMKINHTDTFSNRIFKRPCRSKQQHQSVQRLA</sequence>
<dbReference type="EMBL" id="PQXF01000005">
    <property type="protein sequence ID" value="PXF61424.1"/>
    <property type="molecule type" value="Genomic_DNA"/>
</dbReference>
<evidence type="ECO:0000313" key="1">
    <source>
        <dbReference type="EMBL" id="PXF61424.1"/>
    </source>
</evidence>
<organism evidence="1 2">
    <name type="scientific">Candidatus Methanogaster sp</name>
    <dbReference type="NCBI Taxonomy" id="3386292"/>
    <lineage>
        <taxon>Archaea</taxon>
        <taxon>Methanobacteriati</taxon>
        <taxon>Methanobacteriota</taxon>
        <taxon>Stenosarchaea group</taxon>
        <taxon>Methanomicrobia</taxon>
        <taxon>Methanosarcinales</taxon>
        <taxon>ANME-2 cluster</taxon>
        <taxon>Candidatus Methanogasteraceae</taxon>
        <taxon>Candidatus Methanogaster</taxon>
    </lineage>
</organism>
<evidence type="ECO:0000313" key="2">
    <source>
        <dbReference type="Proteomes" id="UP000248329"/>
    </source>
</evidence>
<proteinExistence type="predicted"/>
<accession>A0AC61L4V4</accession>